<dbReference type="InterPro" id="IPR001633">
    <property type="entry name" value="EAL_dom"/>
</dbReference>
<name>A0ABU9U059_9GAMM</name>
<sequence>MNSKTVVNMLTHQYAINDPLHQLFDAVNVISVQGYDQERRVIYWNQGSELLYGYTEEEAKGKKLEDLIIPEPMREGVIAAHSDWVKHGIEIPASEAILRDKSGKDIIVFSSHVMFTNQHNIKQMYCIDIDLSDVKQAQAQAIFKDHMLETIFGAIPDLFFLMEECGTIIDYHASDDEHLYASPEQFIGNNMADVLPEEVASKFQSHIAKALQQKTMVSFEYALTMPHGVVYFEARIGLLSEYHQVMLIIRDITEQYKSAEVIRHQAYFDSLTSLPNRFLALDRLSQILIEAQRSNEKAAVFFLDLDDFKKVNDSLGHEVGDKLLIESAKRLQQVLRKEDTVGRLGGDEFIVLLRGLTEHHNALVIAENLLKTFRKPFEVDGRELVLTLSIGIAIYPKNGNCASDLLRCADTAMYQAKALGRNTYSFFTKEMNIIMQRRFEIEGQMRGALERNEFELYYQPQVDVKKGHIIGAEALLRWNNPVLGNVTPEEFIPIAENSGLIVPIGRFVIKQALWFLHQWQNTEHKKYTMAVNLSPRQFRDTELLNFIKNILKDKQIDTDSLELEITEGVLMTGQSFIHDAIVEINALGIKLSMDDFGTGYSSLSYLRQYPFDVLKIDRSFINCITENKPDCDLVKATIAMSHSLGLKVVAEGVETKEQLLLLNDLNCDFVQGYYFSKPLPAKQLLELSAAHK</sequence>
<dbReference type="InterPro" id="IPR000160">
    <property type="entry name" value="GGDEF_dom"/>
</dbReference>
<keyword evidence="5" id="KW-1185">Reference proteome</keyword>
<dbReference type="Proteomes" id="UP001388366">
    <property type="component" value="Unassembled WGS sequence"/>
</dbReference>
<dbReference type="InterPro" id="IPR043128">
    <property type="entry name" value="Rev_trsase/Diguanyl_cyclase"/>
</dbReference>
<evidence type="ECO:0000259" key="3">
    <source>
        <dbReference type="PROSITE" id="PS50887"/>
    </source>
</evidence>
<dbReference type="InterPro" id="IPR013655">
    <property type="entry name" value="PAS_fold_3"/>
</dbReference>
<accession>A0ABU9U059</accession>
<dbReference type="InterPro" id="IPR035965">
    <property type="entry name" value="PAS-like_dom_sf"/>
</dbReference>
<dbReference type="Pfam" id="PF08448">
    <property type="entry name" value="PAS_4"/>
    <property type="match status" value="1"/>
</dbReference>
<dbReference type="SUPFAM" id="SSF55073">
    <property type="entry name" value="Nucleotide cyclase"/>
    <property type="match status" value="1"/>
</dbReference>
<protein>
    <submittedName>
        <fullName evidence="4">EAL domain-containing protein</fullName>
    </submittedName>
</protein>
<dbReference type="PROSITE" id="PS50112">
    <property type="entry name" value="PAS"/>
    <property type="match status" value="1"/>
</dbReference>
<evidence type="ECO:0000259" key="2">
    <source>
        <dbReference type="PROSITE" id="PS50883"/>
    </source>
</evidence>
<dbReference type="PANTHER" id="PTHR44757">
    <property type="entry name" value="DIGUANYLATE CYCLASE DGCP"/>
    <property type="match status" value="1"/>
</dbReference>
<dbReference type="Pfam" id="PF00563">
    <property type="entry name" value="EAL"/>
    <property type="match status" value="1"/>
</dbReference>
<feature type="domain" description="EAL" evidence="2">
    <location>
        <begin position="438"/>
        <end position="692"/>
    </location>
</feature>
<feature type="domain" description="GGDEF" evidence="3">
    <location>
        <begin position="296"/>
        <end position="429"/>
    </location>
</feature>
<dbReference type="NCBIfam" id="TIGR00254">
    <property type="entry name" value="GGDEF"/>
    <property type="match status" value="1"/>
</dbReference>
<evidence type="ECO:0000313" key="4">
    <source>
        <dbReference type="EMBL" id="MEM5550432.1"/>
    </source>
</evidence>
<proteinExistence type="predicted"/>
<dbReference type="SUPFAM" id="SSF55785">
    <property type="entry name" value="PYP-like sensor domain (PAS domain)"/>
    <property type="match status" value="2"/>
</dbReference>
<dbReference type="InterPro" id="IPR029787">
    <property type="entry name" value="Nucleotide_cyclase"/>
</dbReference>
<dbReference type="InterPro" id="IPR013656">
    <property type="entry name" value="PAS_4"/>
</dbReference>
<dbReference type="PROSITE" id="PS50883">
    <property type="entry name" value="EAL"/>
    <property type="match status" value="1"/>
</dbReference>
<dbReference type="SMART" id="SM00052">
    <property type="entry name" value="EAL"/>
    <property type="match status" value="1"/>
</dbReference>
<dbReference type="PANTHER" id="PTHR44757:SF2">
    <property type="entry name" value="BIOFILM ARCHITECTURE MAINTENANCE PROTEIN MBAA"/>
    <property type="match status" value="1"/>
</dbReference>
<dbReference type="CDD" id="cd01949">
    <property type="entry name" value="GGDEF"/>
    <property type="match status" value="1"/>
</dbReference>
<dbReference type="SMART" id="SM00267">
    <property type="entry name" value="GGDEF"/>
    <property type="match status" value="1"/>
</dbReference>
<dbReference type="SMART" id="SM00091">
    <property type="entry name" value="PAS"/>
    <property type="match status" value="2"/>
</dbReference>
<evidence type="ECO:0000313" key="5">
    <source>
        <dbReference type="Proteomes" id="UP001388366"/>
    </source>
</evidence>
<dbReference type="EMBL" id="JBBMQU010000008">
    <property type="protein sequence ID" value="MEM5550432.1"/>
    <property type="molecule type" value="Genomic_DNA"/>
</dbReference>
<dbReference type="Pfam" id="PF08447">
    <property type="entry name" value="PAS_3"/>
    <property type="match status" value="1"/>
</dbReference>
<dbReference type="InterPro" id="IPR000014">
    <property type="entry name" value="PAS"/>
</dbReference>
<organism evidence="4 5">
    <name type="scientific">Pseudoalteromonas neustonica</name>
    <dbReference type="NCBI Taxonomy" id="1840331"/>
    <lineage>
        <taxon>Bacteria</taxon>
        <taxon>Pseudomonadati</taxon>
        <taxon>Pseudomonadota</taxon>
        <taxon>Gammaproteobacteria</taxon>
        <taxon>Alteromonadales</taxon>
        <taxon>Pseudoalteromonadaceae</taxon>
        <taxon>Pseudoalteromonas</taxon>
    </lineage>
</organism>
<dbReference type="SUPFAM" id="SSF141868">
    <property type="entry name" value="EAL domain-like"/>
    <property type="match status" value="1"/>
</dbReference>
<dbReference type="Pfam" id="PF00990">
    <property type="entry name" value="GGDEF"/>
    <property type="match status" value="1"/>
</dbReference>
<dbReference type="InterPro" id="IPR035919">
    <property type="entry name" value="EAL_sf"/>
</dbReference>
<dbReference type="RefSeq" id="WP_342883601.1">
    <property type="nucleotide sequence ID" value="NZ_JBBMQU010000008.1"/>
</dbReference>
<dbReference type="InterPro" id="IPR052155">
    <property type="entry name" value="Biofilm_reg_signaling"/>
</dbReference>
<feature type="domain" description="PAS" evidence="1">
    <location>
        <begin position="36"/>
        <end position="71"/>
    </location>
</feature>
<reference evidence="4 5" key="1">
    <citation type="submission" date="2024-03" db="EMBL/GenBank/DDBJ databases">
        <title>Community enrichment and isolation of bacterial strains for fucoidan degradation.</title>
        <authorList>
            <person name="Sichert A."/>
        </authorList>
    </citation>
    <scope>NUCLEOTIDE SEQUENCE [LARGE SCALE GENOMIC DNA]</scope>
    <source>
        <strain evidence="4 5">AS81</strain>
    </source>
</reference>
<gene>
    <name evidence="4" type="ORF">WNY63_06790</name>
</gene>
<dbReference type="PROSITE" id="PS50887">
    <property type="entry name" value="GGDEF"/>
    <property type="match status" value="1"/>
</dbReference>
<dbReference type="Gene3D" id="3.20.20.450">
    <property type="entry name" value="EAL domain"/>
    <property type="match status" value="1"/>
</dbReference>
<dbReference type="Gene3D" id="3.30.70.270">
    <property type="match status" value="1"/>
</dbReference>
<dbReference type="CDD" id="cd00130">
    <property type="entry name" value="PAS"/>
    <property type="match status" value="2"/>
</dbReference>
<dbReference type="Gene3D" id="3.30.450.20">
    <property type="entry name" value="PAS domain"/>
    <property type="match status" value="2"/>
</dbReference>
<dbReference type="CDD" id="cd01948">
    <property type="entry name" value="EAL"/>
    <property type="match status" value="1"/>
</dbReference>
<comment type="caution">
    <text evidence="4">The sequence shown here is derived from an EMBL/GenBank/DDBJ whole genome shotgun (WGS) entry which is preliminary data.</text>
</comment>
<evidence type="ECO:0000259" key="1">
    <source>
        <dbReference type="PROSITE" id="PS50112"/>
    </source>
</evidence>
<dbReference type="NCBIfam" id="TIGR00229">
    <property type="entry name" value="sensory_box"/>
    <property type="match status" value="1"/>
</dbReference>